<evidence type="ECO:0000313" key="1">
    <source>
        <dbReference type="EMBL" id="MEJ8636009.1"/>
    </source>
</evidence>
<evidence type="ECO:0000313" key="2">
    <source>
        <dbReference type="Proteomes" id="UP001377168"/>
    </source>
</evidence>
<organism evidence="1 2">
    <name type="scientific">Streptomyces achmelvichensis</name>
    <dbReference type="NCBI Taxonomy" id="3134111"/>
    <lineage>
        <taxon>Bacteria</taxon>
        <taxon>Bacillati</taxon>
        <taxon>Actinomycetota</taxon>
        <taxon>Actinomycetes</taxon>
        <taxon>Kitasatosporales</taxon>
        <taxon>Streptomycetaceae</taxon>
        <taxon>Streptomyces</taxon>
    </lineage>
</organism>
<gene>
    <name evidence="1" type="ORF">WKI67_21840</name>
</gene>
<accession>A0ACC6PXF5</accession>
<protein>
    <submittedName>
        <fullName evidence="1">Uncharacterized protein</fullName>
    </submittedName>
</protein>
<reference evidence="1" key="1">
    <citation type="submission" date="2024-03" db="EMBL/GenBank/DDBJ databases">
        <title>Novel Streptomyces species of biotechnological and ecological value are a feature of Machair soil.</title>
        <authorList>
            <person name="Prole J.R."/>
            <person name="Goodfellow M."/>
            <person name="Allenby N."/>
            <person name="Ward A.C."/>
        </authorList>
    </citation>
    <scope>NUCLEOTIDE SEQUENCE</scope>
    <source>
        <strain evidence="1">MS2.AVA.5</strain>
    </source>
</reference>
<sequence length="73" mass="8284">MRIRLPYNRILSDPLDSPIDEAKKIAVAHRRHDASRKEQPPRMGRKGSPGRPSDDLSGPSSNTANTPKKRRWL</sequence>
<proteinExistence type="predicted"/>
<keyword evidence="2" id="KW-1185">Reference proteome</keyword>
<dbReference type="EMBL" id="JBBKAJ010000022">
    <property type="protein sequence ID" value="MEJ8636009.1"/>
    <property type="molecule type" value="Genomic_DNA"/>
</dbReference>
<name>A0ACC6PXF5_9ACTN</name>
<dbReference type="Proteomes" id="UP001377168">
    <property type="component" value="Unassembled WGS sequence"/>
</dbReference>
<comment type="caution">
    <text evidence="1">The sequence shown here is derived from an EMBL/GenBank/DDBJ whole genome shotgun (WGS) entry which is preliminary data.</text>
</comment>